<evidence type="ECO:0000259" key="2">
    <source>
        <dbReference type="Pfam" id="PF13581"/>
    </source>
</evidence>
<dbReference type="Gene3D" id="3.30.565.10">
    <property type="entry name" value="Histidine kinase-like ATPase, C-terminal domain"/>
    <property type="match status" value="1"/>
</dbReference>
<dbReference type="EMBL" id="FNBE01000002">
    <property type="protein sequence ID" value="SDE84306.1"/>
    <property type="molecule type" value="Genomic_DNA"/>
</dbReference>
<name>A0A1G7G849_PSEOR</name>
<dbReference type="RefSeq" id="WP_093076734.1">
    <property type="nucleotide sequence ID" value="NZ_FNBE01000002.1"/>
</dbReference>
<feature type="domain" description="Histidine kinase/HSP90-like ATPase" evidence="2">
    <location>
        <begin position="21"/>
        <end position="121"/>
    </location>
</feature>
<dbReference type="SUPFAM" id="SSF55874">
    <property type="entry name" value="ATPase domain of HSP90 chaperone/DNA topoisomerase II/histidine kinase"/>
    <property type="match status" value="1"/>
</dbReference>
<dbReference type="InterPro" id="IPR050267">
    <property type="entry name" value="Anti-sigma-factor_SerPK"/>
</dbReference>
<proteinExistence type="predicted"/>
<sequence>MGVQPVVRLRRRFANPTCLPELRRWLRDALPPGDLETDAQLVCTELVTNALEHGAPPYEVRLAVAGRATVRVEVDDADGAAAVTVGRSRLGRLRGRGLTLVEALASWGIVRDPADGKTVWAQLPVAAA</sequence>
<evidence type="ECO:0000313" key="3">
    <source>
        <dbReference type="EMBL" id="SDE84306.1"/>
    </source>
</evidence>
<keyword evidence="4" id="KW-1185">Reference proteome</keyword>
<keyword evidence="1" id="KW-0418">Kinase</keyword>
<dbReference type="InterPro" id="IPR036890">
    <property type="entry name" value="HATPase_C_sf"/>
</dbReference>
<protein>
    <recommendedName>
        <fullName evidence="2">Histidine kinase/HSP90-like ATPase domain-containing protein</fullName>
    </recommendedName>
</protein>
<organism evidence="3 4">
    <name type="scientific">Pseudonocardia oroxyli</name>
    <dbReference type="NCBI Taxonomy" id="366584"/>
    <lineage>
        <taxon>Bacteria</taxon>
        <taxon>Bacillati</taxon>
        <taxon>Actinomycetota</taxon>
        <taxon>Actinomycetes</taxon>
        <taxon>Pseudonocardiales</taxon>
        <taxon>Pseudonocardiaceae</taxon>
        <taxon>Pseudonocardia</taxon>
    </lineage>
</organism>
<dbReference type="Proteomes" id="UP000198967">
    <property type="component" value="Unassembled WGS sequence"/>
</dbReference>
<dbReference type="OrthoDB" id="4326936at2"/>
<accession>A0A1G7G849</accession>
<dbReference type="InterPro" id="IPR003594">
    <property type="entry name" value="HATPase_dom"/>
</dbReference>
<keyword evidence="1" id="KW-0723">Serine/threonine-protein kinase</keyword>
<evidence type="ECO:0000256" key="1">
    <source>
        <dbReference type="ARBA" id="ARBA00022527"/>
    </source>
</evidence>
<dbReference type="Pfam" id="PF13581">
    <property type="entry name" value="HATPase_c_2"/>
    <property type="match status" value="1"/>
</dbReference>
<dbReference type="GO" id="GO:0004674">
    <property type="term" value="F:protein serine/threonine kinase activity"/>
    <property type="evidence" value="ECO:0007669"/>
    <property type="project" value="UniProtKB-KW"/>
</dbReference>
<dbReference type="AlphaFoldDB" id="A0A1G7G849"/>
<reference evidence="3 4" key="1">
    <citation type="submission" date="2016-10" db="EMBL/GenBank/DDBJ databases">
        <authorList>
            <person name="de Groot N.N."/>
        </authorList>
    </citation>
    <scope>NUCLEOTIDE SEQUENCE [LARGE SCALE GENOMIC DNA]</scope>
    <source>
        <strain evidence="3 4">CGMCC 4.3143</strain>
    </source>
</reference>
<evidence type="ECO:0000313" key="4">
    <source>
        <dbReference type="Proteomes" id="UP000198967"/>
    </source>
</evidence>
<keyword evidence="1" id="KW-0808">Transferase</keyword>
<gene>
    <name evidence="3" type="ORF">SAMN05216377_102251</name>
</gene>
<dbReference type="PANTHER" id="PTHR35526:SF3">
    <property type="entry name" value="ANTI-SIGMA-F FACTOR RSBW"/>
    <property type="match status" value="1"/>
</dbReference>
<dbReference type="PANTHER" id="PTHR35526">
    <property type="entry name" value="ANTI-SIGMA-F FACTOR RSBW-RELATED"/>
    <property type="match status" value="1"/>
</dbReference>
<dbReference type="STRING" id="366584.SAMN05216377_102251"/>